<comment type="caution">
    <text evidence="2">The sequence shown here is derived from an EMBL/GenBank/DDBJ whole genome shotgun (WGS) entry which is preliminary data.</text>
</comment>
<evidence type="ECO:0000313" key="3">
    <source>
        <dbReference type="Proteomes" id="UP001487740"/>
    </source>
</evidence>
<dbReference type="SUPFAM" id="SSF48371">
    <property type="entry name" value="ARM repeat"/>
    <property type="match status" value="3"/>
</dbReference>
<reference evidence="2 3" key="1">
    <citation type="submission" date="2023-03" db="EMBL/GenBank/DDBJ databases">
        <title>High-quality genome of Scylla paramamosain provides insights in environmental adaptation.</title>
        <authorList>
            <person name="Zhang L."/>
        </authorList>
    </citation>
    <scope>NUCLEOTIDE SEQUENCE [LARGE SCALE GENOMIC DNA]</scope>
    <source>
        <strain evidence="2">LZ_2023a</strain>
        <tissue evidence="2">Muscle</tissue>
    </source>
</reference>
<dbReference type="GO" id="GO:0005634">
    <property type="term" value="C:nucleus"/>
    <property type="evidence" value="ECO:0007669"/>
    <property type="project" value="InterPro"/>
</dbReference>
<dbReference type="Pfam" id="PF20502">
    <property type="entry name" value="DNAPKcs_CC1-2"/>
    <property type="match status" value="1"/>
</dbReference>
<dbReference type="InterPro" id="IPR045581">
    <property type="entry name" value="DNAPKcs_CC5"/>
</dbReference>
<dbReference type="Pfam" id="PF20500">
    <property type="entry name" value="DNA-PKcs_N"/>
    <property type="match status" value="1"/>
</dbReference>
<sequence>MASGGREDVQDLLEKLHHYSSGNELRNARSARDIVVDISEHLAKDLSPVQYDLFLSHIIKYVGDITNYTLFLYNADKSTKVCAHALEAFCLILEKFSSHVSVQDINLHQLIEGICIQTQRYKGSTVLHHQLRTLGMLAKVYPENVRCHSAMILKIYKDHIARHMGQKTDLIALAGVLRGLTLYLFHFPEGIDDDPLLYKTLFEHVRKALNPNLDLHRRDAQRAALELISSHGDKFSAQLYDHYDTLFPWFIQWCSSKNRDDYKAAIPALDTFITVLSNILELQSSEDKKTVEIFKYLLQEYNKMLETGKSTNQVSLAVKGYGLLSGACRILLSPMEVHTMFLQVLSASHHAFYQSSEMLENKLSNLPSYIEALADIICNMSTINVGIVENMLQLALALVENFPSVSVYKTFLAYRALFKLFYAIHGKAEYFQDFIHSFVYNSIIHTCSHAPEIDSLKKESELWKESNDSEESGGKWEGFKKEAVTYKNYLPLWKAIMMPEKVSYVKIPGVSTTILTEISSKLYSEYITSTIEIAEKLDLSTFKQEEIETNDTTSDDSDVATSDPISGLSAKTPKDFQVYMNVIALLEEVLPLQYEDQLQGHVSRLCWFFIRCSSEQPLVSAHYTSLTTILVCAQKMHYFEKTKDPEVETLIHLITSYVKDVLQRCRQLRDQLLASCLTLILKLPVCIVIEIFPRLIVPLQMALHLGVSYLPLAEVCIAALCKWTHILPSDTLHQHLPAVLPLLLPYLRSKETGEVEVQTRVITVKMAYANQRRKVDQKKILASKQVDATAMKRVQSLILQLIGGLDPSLGQYVIPQDADSLAAAAVCWDSQKHIRFAMPFGQAKIDIYLDDLLPRVVDLALNSSDRQTKVAASELLHSIIILMIGTGSQQQEGIQAKYPMAALYHHIFQAMLQLACDPDQVTRQLFFTLTHQTIHWFTNNKKNENPDTAVLLESIMDGIVTANNPALRDVSAQCLAEFVIWSRKQSREKNQASLNLKSILKRIFSLCKHPSAFKRLGGSLAWNSIYREVREDSLAVETWTLEILSHLMSALDLAHNDDLALGTHEQTRAAILHVRRILIVRKELFWKTSSNRRIPVDFEGGTFEDMLLWLLEQCGSPKTLVRHMSMELLESLAPHSKDYTSVHKFIGQQLEKPESIKKLVDIIEGGGQAGLGIKHHTEPTSLATAEVPGNLMNIYFEALLAGLDGYSWLIGKGIVPADKLLKCKESRILLASSYFLQNIATKSLSQYVKDNIRVSETGAIRSPLEYEASNELKCTVVVRMFDFVCVLLQDGVQSVQLLNEYSIFTAEMYGLILQCVLNPSSVGFDVKDTEVTKHLPSRMEEVLKVMQKKVPNIVSAAFIQTLEKYLGSPQYDVLETFTSPLAEGVNVPLKSQHVIEGLQILQRSGWLAQCSVIRKSLASELIMWVCNSLFMYGSASAPHPTQLPFLHVVLDFAVTLDSQVLELLVKQVTNMEDVKGVTGQQIEKGFHILNVLGNKIIPHILPCCDLIVTTLLELVKEGKFLEVMSFNGMLLNTLIRNSELRKKHSVKVVQAFLHHWSTYSTEAGKSSIHQESVLDLLSSLFLVDREGTMKAHCSAEDAGVLKFYRRLLIEDKATLSMKNKALKLLPFFLTMSKQVSKSISEDLEMVSFKHFPMQSSEFPVGGSRDRDYHQALSEILTALELSLSLELLKFILQVFCNEDKHRYEEAFNESIEKFIKRHQVSKQIDTLRFVYDMYANQSHLKQNLRYNIMEKVLIPLLQLSDLTVTVSFSIDVIKPVMAGMSLTIQGRSDEQQRLLITKIGSFKILQVIFSRLPRERIFNPGSEINAAYQPSDTSGKELTKDVLRHSSKVAKGELRHDQTQAEFRRLCACAAYNTLIAVLVCVKDDLKFYTSLLFNANPTKGEAIWECLIDCNKNLQFDIEINLNPGSKRRFVAVRKNLKEVNQSSGKGAAGTVQYLASHYLDDSSLREDLSQFDFSNSVVLAMSQREDNQYRIAASNNETGELLRMNFEQSDYNEHEVMANLTAAIYHMVDAKIMMLHKEDSTPSAAEIPPWMTIIQQKLESGETHRNVKLFLLRLMMNTSRVFAPYAVHFINPVLTCLVDGTTGDRINYFFSDLIVMVMGWGKRAGSQDSTMGRNMVSRVLRFLCSNTPHNRADVFRYNIDAVKSVVECWRAVLTVPYAIIYSLMEVSDGRNKEQEAGLNLLGIMLANGLAPYTEGSVAEKTKCEKILLKLLEAHYASIYGAAAEVVGLVLKFQSSHSEDCNETSFEENVARKVMEMMHSKQGQGITVIYKIHLHFPAVLKRVMNRLLSVLPNLYGIFCTRVLECLASYSSSMEDIYSHLKEHNVLGLLSKKEESTQLVSLELVNAVLPRLTPSQVLYFLPGITGFASHPGAKCREMMYDILFWIYDNFRESSDSEGSQIEAKTRVSLLQAVKEKDAALRQTVLNFWLERFQDMVLHDRVLHILKMIYSPETEDSFLELAMYIILEATRYSADYQRDIFQHPLTLCKFREMKVSTAWRARHASMIPLFMDTQVSSDSSLRSLTQSNEAEDDVDGPRGVAATQANVFSATQQTGGTFNWVTESTFDTSLADMEYAATHAPIHGSASGPMFNVGAHGKKNMNRYKKSSIGNTRMQPAETSTTTDSGNIQSKLLRKRFYKDQDREKQTIFFAKQEERRNKMRATLEMERKLRREAQVTMYRQYRVGELPDIQIPHRALIAPLQALSQRDNKVAQLLFDVVVQAVVDNADSLMTRGEKDTWIQQLHDSVNVIIANSYMCHPDMLRTVLHLVINNDILVSPDALAAVCLGGHLEALGVLVLERQMLLSQKGIRKRSSSTTEEAEDSFK</sequence>
<name>A0AAW0TQB2_SCYPA</name>
<dbReference type="GO" id="GO:0006303">
    <property type="term" value="P:double-strand break repair via nonhomologous end joining"/>
    <property type="evidence" value="ECO:0007669"/>
    <property type="project" value="InterPro"/>
</dbReference>
<dbReference type="InterPro" id="IPR046803">
    <property type="entry name" value="DNAPKcs_CC1-2"/>
</dbReference>
<organism evidence="2 3">
    <name type="scientific">Scylla paramamosain</name>
    <name type="common">Mud crab</name>
    <dbReference type="NCBI Taxonomy" id="85552"/>
    <lineage>
        <taxon>Eukaryota</taxon>
        <taxon>Metazoa</taxon>
        <taxon>Ecdysozoa</taxon>
        <taxon>Arthropoda</taxon>
        <taxon>Crustacea</taxon>
        <taxon>Multicrustacea</taxon>
        <taxon>Malacostraca</taxon>
        <taxon>Eumalacostraca</taxon>
        <taxon>Eucarida</taxon>
        <taxon>Decapoda</taxon>
        <taxon>Pleocyemata</taxon>
        <taxon>Brachyura</taxon>
        <taxon>Eubrachyura</taxon>
        <taxon>Portunoidea</taxon>
        <taxon>Portunidae</taxon>
        <taxon>Portuninae</taxon>
        <taxon>Scylla</taxon>
    </lineage>
</organism>
<proteinExistence type="predicted"/>
<dbReference type="InterPro" id="IPR046804">
    <property type="entry name" value="DNA-PKcs_N"/>
</dbReference>
<gene>
    <name evidence="2" type="ORF">O3P69_008836</name>
</gene>
<evidence type="ECO:0000313" key="2">
    <source>
        <dbReference type="EMBL" id="KAK8389363.1"/>
    </source>
</evidence>
<keyword evidence="3" id="KW-1185">Reference proteome</keyword>
<dbReference type="InterPro" id="IPR016024">
    <property type="entry name" value="ARM-type_fold"/>
</dbReference>
<dbReference type="Proteomes" id="UP001487740">
    <property type="component" value="Unassembled WGS sequence"/>
</dbReference>
<feature type="domain" description="DNA-dependent protein kinase catalytic subunit CC3" evidence="1">
    <location>
        <begin position="1742"/>
        <end position="2137"/>
    </location>
</feature>
<dbReference type="Pfam" id="PF08163">
    <property type="entry name" value="DNAPKcs_CC3"/>
    <property type="match status" value="1"/>
</dbReference>
<dbReference type="SMART" id="SM01344">
    <property type="entry name" value="NUC194"/>
    <property type="match status" value="1"/>
</dbReference>
<dbReference type="EMBL" id="JARAKH010000027">
    <property type="protein sequence ID" value="KAK8389363.1"/>
    <property type="molecule type" value="Genomic_DNA"/>
</dbReference>
<accession>A0AAW0TQB2</accession>
<evidence type="ECO:0000259" key="1">
    <source>
        <dbReference type="SMART" id="SM01344"/>
    </source>
</evidence>
<protein>
    <recommendedName>
        <fullName evidence="1">DNA-dependent protein kinase catalytic subunit CC3 domain-containing protein</fullName>
    </recommendedName>
</protein>
<dbReference type="InterPro" id="IPR012582">
    <property type="entry name" value="DNAPKcs_CC3"/>
</dbReference>
<dbReference type="Pfam" id="PF19704">
    <property type="entry name" value="DNAPKcs_CC5"/>
    <property type="match status" value="1"/>
</dbReference>